<reference evidence="2" key="1">
    <citation type="submission" date="2022-12" db="EMBL/GenBank/DDBJ databases">
        <authorList>
            <person name="Ruckert C."/>
            <person name="Busche T."/>
            <person name="Kalinowski J."/>
            <person name="Wittmann C."/>
        </authorList>
    </citation>
    <scope>NUCLEOTIDE SEQUENCE</scope>
    <source>
        <strain evidence="2">DSM 40467</strain>
    </source>
</reference>
<evidence type="ECO:0000313" key="2">
    <source>
        <dbReference type="EMBL" id="WAZ20168.1"/>
    </source>
</evidence>
<keyword evidence="3" id="KW-1185">Reference proteome</keyword>
<proteinExistence type="predicted"/>
<sequence length="153" mass="16311">MPWSSRVPDTIDALVAAFKVAPELEGVTVWDGPELSKAAPQEMLTVGFTGDDTDSDVESTSLPEGLASRPDRETFTVRCAAAVLNGKADIAAARRRAYAMYSAVGAVLARDPRLDGIVLRARLGSHTFKQVQTDRGAQALVVFGIDCDAFTGR</sequence>
<evidence type="ECO:0000313" key="3">
    <source>
        <dbReference type="Proteomes" id="UP001164439"/>
    </source>
</evidence>
<gene>
    <name evidence="2" type="ORF">STRCI_001267</name>
</gene>
<name>A0ABY7K7S5_9ACTN</name>
<feature type="region of interest" description="Disordered" evidence="1">
    <location>
        <begin position="48"/>
        <end position="68"/>
    </location>
</feature>
<dbReference type="EMBL" id="CP114413">
    <property type="protein sequence ID" value="WAZ20168.1"/>
    <property type="molecule type" value="Genomic_DNA"/>
</dbReference>
<dbReference type="RefSeq" id="WP_269657856.1">
    <property type="nucleotide sequence ID" value="NZ_CP114413.1"/>
</dbReference>
<evidence type="ECO:0008006" key="4">
    <source>
        <dbReference type="Google" id="ProtNLM"/>
    </source>
</evidence>
<organism evidence="2 3">
    <name type="scientific">Streptomyces cinnabarinus</name>
    <dbReference type="NCBI Taxonomy" id="67287"/>
    <lineage>
        <taxon>Bacteria</taxon>
        <taxon>Bacillati</taxon>
        <taxon>Actinomycetota</taxon>
        <taxon>Actinomycetes</taxon>
        <taxon>Kitasatosporales</taxon>
        <taxon>Streptomycetaceae</taxon>
        <taxon>Streptomyces</taxon>
    </lineage>
</organism>
<accession>A0ABY7K7S5</accession>
<protein>
    <recommendedName>
        <fullName evidence="4">DUF3168 domain-containing protein</fullName>
    </recommendedName>
</protein>
<dbReference type="Proteomes" id="UP001164439">
    <property type="component" value="Chromosome"/>
</dbReference>
<evidence type="ECO:0000256" key="1">
    <source>
        <dbReference type="SAM" id="MobiDB-lite"/>
    </source>
</evidence>